<evidence type="ECO:0000313" key="2">
    <source>
        <dbReference type="Proteomes" id="UP000297295"/>
    </source>
</evidence>
<name>A0A4E0QWS3_9EURY</name>
<organism evidence="1 2">
    <name type="scientific">Methanolobus halotolerans</name>
    <dbReference type="NCBI Taxonomy" id="2052935"/>
    <lineage>
        <taxon>Archaea</taxon>
        <taxon>Methanobacteriati</taxon>
        <taxon>Methanobacteriota</taxon>
        <taxon>Stenosarchaea group</taxon>
        <taxon>Methanomicrobia</taxon>
        <taxon>Methanosarcinales</taxon>
        <taxon>Methanosarcinaceae</taxon>
        <taxon>Methanolobus</taxon>
    </lineage>
</organism>
<feature type="non-terminal residue" evidence="1">
    <location>
        <position position="1"/>
    </location>
</feature>
<accession>A0A4E0QWS3</accession>
<dbReference type="OrthoDB" id="117273at2157"/>
<evidence type="ECO:0000313" key="1">
    <source>
        <dbReference type="EMBL" id="TGC06299.1"/>
    </source>
</evidence>
<dbReference type="EMBL" id="PGGK01000043">
    <property type="protein sequence ID" value="TGC06299.1"/>
    <property type="molecule type" value="Genomic_DNA"/>
</dbReference>
<dbReference type="AlphaFoldDB" id="A0A4E0QWS3"/>
<comment type="caution">
    <text evidence="1">The sequence shown here is derived from an EMBL/GenBank/DDBJ whole genome shotgun (WGS) entry which is preliminary data.</text>
</comment>
<keyword evidence="2" id="KW-1185">Reference proteome</keyword>
<gene>
    <name evidence="1" type="ORF">CUN85_12975</name>
</gene>
<dbReference type="Proteomes" id="UP000297295">
    <property type="component" value="Unassembled WGS sequence"/>
</dbReference>
<reference evidence="1 2" key="1">
    <citation type="submission" date="2017-11" db="EMBL/GenBank/DDBJ databases">
        <title>Isolation and Characterization of Methanogenic Archaea from Saline Meromictic Lake at Siberia.</title>
        <authorList>
            <person name="Shen Y."/>
            <person name="Huang H.-H."/>
            <person name="Lai M.-C."/>
            <person name="Chen S.-C."/>
        </authorList>
    </citation>
    <scope>NUCLEOTIDE SEQUENCE [LARGE SCALE GENOMIC DNA]</scope>
    <source>
        <strain evidence="1 2">SY-01</strain>
    </source>
</reference>
<proteinExistence type="predicted"/>
<dbReference type="RefSeq" id="WP_167848896.1">
    <property type="nucleotide sequence ID" value="NZ_PGGK01000043.1"/>
</dbReference>
<sequence>LNIETEYPRAWEMFFEGAVADAGLEAGEYILTCLQSGICYSPFKEHFPCPGVLGLDIQSKL</sequence>
<protein>
    <submittedName>
        <fullName evidence="1">Uncharacterized protein</fullName>
    </submittedName>
</protein>